<dbReference type="GO" id="GO:0005524">
    <property type="term" value="F:ATP binding"/>
    <property type="evidence" value="ECO:0007669"/>
    <property type="project" value="InterPro"/>
</dbReference>
<name>A0A1H0J5J9_9RHOB</name>
<dbReference type="EMBL" id="FQZZ01000003">
    <property type="protein sequence ID" value="SHK13687.1"/>
    <property type="molecule type" value="Genomic_DNA"/>
</dbReference>
<dbReference type="Proteomes" id="UP000324252">
    <property type="component" value="Unassembled WGS sequence"/>
</dbReference>
<dbReference type="AlphaFoldDB" id="A0A1H0J5J9"/>
<dbReference type="SUPFAM" id="SSF52540">
    <property type="entry name" value="P-loop containing nucleoside triphosphate hydrolases"/>
    <property type="match status" value="1"/>
</dbReference>
<evidence type="ECO:0000313" key="3">
    <source>
        <dbReference type="Proteomes" id="UP000324252"/>
    </source>
</evidence>
<accession>A0A1H0J5J9</accession>
<feature type="domain" description="DEAD/DEAH-box helicase" evidence="1">
    <location>
        <begin position="58"/>
        <end position="182"/>
    </location>
</feature>
<dbReference type="GO" id="GO:0003676">
    <property type="term" value="F:nucleic acid binding"/>
    <property type="evidence" value="ECO:0007669"/>
    <property type="project" value="InterPro"/>
</dbReference>
<organism evidence="2 3">
    <name type="scientific">Lutimaribacter pacificus</name>
    <dbReference type="NCBI Taxonomy" id="391948"/>
    <lineage>
        <taxon>Bacteria</taxon>
        <taxon>Pseudomonadati</taxon>
        <taxon>Pseudomonadota</taxon>
        <taxon>Alphaproteobacteria</taxon>
        <taxon>Rhodobacterales</taxon>
        <taxon>Roseobacteraceae</taxon>
        <taxon>Lutimaribacter</taxon>
    </lineage>
</organism>
<reference evidence="2 3" key="1">
    <citation type="submission" date="2016-11" db="EMBL/GenBank/DDBJ databases">
        <authorList>
            <person name="Varghese N."/>
            <person name="Submissions S."/>
        </authorList>
    </citation>
    <scope>NUCLEOTIDE SEQUENCE [LARGE SCALE GENOMIC DNA]</scope>
    <source>
        <strain evidence="2 3">DSM 29620</strain>
    </source>
</reference>
<gene>
    <name evidence="2" type="ORF">SAMN05444142_103392</name>
</gene>
<dbReference type="InterPro" id="IPR027417">
    <property type="entry name" value="P-loop_NTPase"/>
</dbReference>
<dbReference type="RefSeq" id="WP_149788749.1">
    <property type="nucleotide sequence ID" value="NZ_FNIO01000005.1"/>
</dbReference>
<protein>
    <recommendedName>
        <fullName evidence="1">DEAD/DEAH-box helicase domain-containing protein</fullName>
    </recommendedName>
</protein>
<evidence type="ECO:0000259" key="1">
    <source>
        <dbReference type="Pfam" id="PF00270"/>
    </source>
</evidence>
<dbReference type="Gene3D" id="3.40.50.300">
    <property type="entry name" value="P-loop containing nucleotide triphosphate hydrolases"/>
    <property type="match status" value="1"/>
</dbReference>
<proteinExistence type="predicted"/>
<keyword evidence="3" id="KW-1185">Reference proteome</keyword>
<sequence length="645" mass="71727">MGSPVSPLVFVQQMEKHWVETLGNSSSEQLRAVWRQLGSGFGEAITSHGKPEGRTWRVLQPPTGTGKTQGLCVYAAMLASQNATMEDAGKTGMLVVTQLIAQCNEVVERVNSLAGAEVAMASHSESRPQPLSMASSAILVITHQAFINAVKAHAEGKADRWSEYAIWRYGQRELIVIDEALSNMVEESQVKSSSISQALGLIPEQTKLAYRSQVSALETVHDIFNRASKIISENPNSGLTSTKMAWRGTMAMPPYYKMDGLREALWNHSYDKSVLGKESSADRHRLRDKVDETLRSVEAVMANWGYYARVGDENTLNFASLVVPDDLPGAVVMDATATQNFLWRLFEKKALVYPVPADARSYQNVTLHVARSKGVGKGAMLEHHKDRIPRLIEDLEGRLSDDRKVFLCCHKAVEPFAKTFVPKFASFDIGHWGAIDGRNDWKDCDVAVLFGLSFRDPIWANNTFMAFRGRQEDEWFDEPAFEEHSDVRREMQNRQISVSVIQAINRVQCRKVVDSAGNCLPTDVFIVLPEGVVGEAVLTAIKAEMPHIRTTEWDFVLDGTRKKKPKIRRGSAHEALLAYMLNQSPGEYRVAKIKADLELSDSLWKESIAKALRDADHPLTKNLAGIKVSYVAGSGRGAKSRLVKL</sequence>
<dbReference type="Pfam" id="PF00270">
    <property type="entry name" value="DEAD"/>
    <property type="match status" value="1"/>
</dbReference>
<evidence type="ECO:0000313" key="2">
    <source>
        <dbReference type="EMBL" id="SHK13687.1"/>
    </source>
</evidence>
<dbReference type="InterPro" id="IPR011545">
    <property type="entry name" value="DEAD/DEAH_box_helicase_dom"/>
</dbReference>